<keyword evidence="3" id="KW-1185">Reference proteome</keyword>
<comment type="caution">
    <text evidence="2">The sequence shown here is derived from an EMBL/GenBank/DDBJ whole genome shotgun (WGS) entry which is preliminary data.</text>
</comment>
<dbReference type="AlphaFoldDB" id="A0A286UDN8"/>
<evidence type="ECO:0000313" key="3">
    <source>
        <dbReference type="Proteomes" id="UP000217199"/>
    </source>
</evidence>
<gene>
    <name evidence="2" type="ORF">PNOK_0614400</name>
</gene>
<reference evidence="2 3" key="1">
    <citation type="journal article" date="2017" name="Mol. Ecol.">
        <title>Comparative and population genomic landscape of Phellinus noxius: A hypervariable fungus causing root rot in trees.</title>
        <authorList>
            <person name="Chung C.L."/>
            <person name="Lee T.J."/>
            <person name="Akiba M."/>
            <person name="Lee H.H."/>
            <person name="Kuo T.H."/>
            <person name="Liu D."/>
            <person name="Ke H.M."/>
            <person name="Yokoi T."/>
            <person name="Roa M.B."/>
            <person name="Lu M.J."/>
            <person name="Chang Y.Y."/>
            <person name="Ann P.J."/>
            <person name="Tsai J.N."/>
            <person name="Chen C.Y."/>
            <person name="Tzean S.S."/>
            <person name="Ota Y."/>
            <person name="Hattori T."/>
            <person name="Sahashi N."/>
            <person name="Liou R.F."/>
            <person name="Kikuchi T."/>
            <person name="Tsai I.J."/>
        </authorList>
    </citation>
    <scope>NUCLEOTIDE SEQUENCE [LARGE SCALE GENOMIC DNA]</scope>
    <source>
        <strain evidence="2 3">FFPRI411160</strain>
    </source>
</reference>
<dbReference type="Proteomes" id="UP000217199">
    <property type="component" value="Unassembled WGS sequence"/>
</dbReference>
<proteinExistence type="predicted"/>
<feature type="region of interest" description="Disordered" evidence="1">
    <location>
        <begin position="231"/>
        <end position="261"/>
    </location>
</feature>
<accession>A0A286UDN8</accession>
<evidence type="ECO:0000313" key="2">
    <source>
        <dbReference type="EMBL" id="PAV17658.1"/>
    </source>
</evidence>
<organism evidence="2 3">
    <name type="scientific">Pyrrhoderma noxium</name>
    <dbReference type="NCBI Taxonomy" id="2282107"/>
    <lineage>
        <taxon>Eukaryota</taxon>
        <taxon>Fungi</taxon>
        <taxon>Dikarya</taxon>
        <taxon>Basidiomycota</taxon>
        <taxon>Agaricomycotina</taxon>
        <taxon>Agaricomycetes</taxon>
        <taxon>Hymenochaetales</taxon>
        <taxon>Hymenochaetaceae</taxon>
        <taxon>Pyrrhoderma</taxon>
    </lineage>
</organism>
<protein>
    <submittedName>
        <fullName evidence="2">Uncharacterized protein</fullName>
    </submittedName>
</protein>
<evidence type="ECO:0000256" key="1">
    <source>
        <dbReference type="SAM" id="MobiDB-lite"/>
    </source>
</evidence>
<dbReference type="InParanoid" id="A0A286UDN8"/>
<name>A0A286UDN8_9AGAM</name>
<feature type="compositionally biased region" description="Basic and acidic residues" evidence="1">
    <location>
        <begin position="180"/>
        <end position="196"/>
    </location>
</feature>
<dbReference type="EMBL" id="NBII01000006">
    <property type="protein sequence ID" value="PAV17658.1"/>
    <property type="molecule type" value="Genomic_DNA"/>
</dbReference>
<sequence>MDDQDIIPLLQGVNNVERDMRGLIEDLDSFSLKKAVTNQKLEKVTEAPEEKAARDELEKTMERRFKSYKLNTDSKSSSMSSATVGRIISHFQYSARISDIVWALPCPGKCHKMPTEFSVNASNKTLLWTRLRKNIISTYRGFAITGLSLSRDQNSERRKCDLGAHDKFTELYIEKLDAELRGRPRDSKNKTREAKRATSPPQRAPTFEHSLGMNGLGGGLIPISDTVRHHTHHTRSTPIQGAKRHRPISRIEENGIVSYRA</sequence>
<feature type="region of interest" description="Disordered" evidence="1">
    <location>
        <begin position="180"/>
        <end position="211"/>
    </location>
</feature>